<sequence>GLLRPLIHSRVSGTAGRDRAAAHILRQFPGALVDRHTAAFCAALRPGGPGSPPDEATLGARSTVTSGIGRIAQEDPLTDRHTCAEVGAQPTFTGWHIRQDSLWAEAPVPHGRRTFRNLLVDTPAVARCPGGDGYCRVPGPPGRQLLLAAHYDTKWFAPDPAAGGEAFVGASDSAASVAALLHAARLLARLLAGLPESATGPAPHADPPSLGVRFVFFDGEEAFAEWSATDSLYGARHLANSLSILPPADRRPATCLPRQVAAAAANAANAANAPGSMIEASTWATLGRYVYCARPGDRQPPGRLADVDALVLLDLLGTRLSALPADSPARIYNSQPSGSAYFELLALLEERYRRPSEGGPLAHNPQRRARPFFADPAPRRWPGPYSIQ</sequence>
<keyword evidence="2" id="KW-0012">Acyltransferase</keyword>
<keyword evidence="1" id="KW-0808">Transferase</keyword>
<dbReference type="InterPro" id="IPR040234">
    <property type="entry name" value="QC/QCL"/>
</dbReference>
<dbReference type="STRING" id="691883.A0A058YYZ5"/>
<dbReference type="EMBL" id="KK198056">
    <property type="protein sequence ID" value="KCV67214.1"/>
    <property type="molecule type" value="Genomic_DNA"/>
</dbReference>
<reference evidence="5" key="1">
    <citation type="submission" date="2013-04" db="EMBL/GenBank/DDBJ databases">
        <title>The Genome Sequence of Fonticula alba ATCC 38817.</title>
        <authorList>
            <consortium name="The Broad Institute Genomics Platform"/>
            <person name="Russ C."/>
            <person name="Cuomo C."/>
            <person name="Burger G."/>
            <person name="Gray M.W."/>
            <person name="Holland P.W.H."/>
            <person name="King N."/>
            <person name="Lang F.B.F."/>
            <person name="Roger A.J."/>
            <person name="Ruiz-Trillo I."/>
            <person name="Brown M."/>
            <person name="Walker B."/>
            <person name="Young S."/>
            <person name="Zeng Q."/>
            <person name="Gargeya S."/>
            <person name="Fitzgerald M."/>
            <person name="Haas B."/>
            <person name="Abouelleil A."/>
            <person name="Allen A.W."/>
            <person name="Alvarado L."/>
            <person name="Arachchi H.M."/>
            <person name="Berlin A.M."/>
            <person name="Chapman S.B."/>
            <person name="Gainer-Dewar J."/>
            <person name="Goldberg J."/>
            <person name="Griggs A."/>
            <person name="Gujja S."/>
            <person name="Hansen M."/>
            <person name="Howarth C."/>
            <person name="Imamovic A."/>
            <person name="Ireland A."/>
            <person name="Larimer J."/>
            <person name="McCowan C."/>
            <person name="Murphy C."/>
            <person name="Pearson M."/>
            <person name="Poon T.W."/>
            <person name="Priest M."/>
            <person name="Roberts A."/>
            <person name="Saif S."/>
            <person name="Shea T."/>
            <person name="Sisk P."/>
            <person name="Sykes S."/>
            <person name="Wortman J."/>
            <person name="Nusbaum C."/>
            <person name="Birren B."/>
        </authorList>
    </citation>
    <scope>NUCLEOTIDE SEQUENCE [LARGE SCALE GENOMIC DNA]</scope>
    <source>
        <strain evidence="5">ATCC 38817</strain>
    </source>
</reference>
<evidence type="ECO:0000256" key="1">
    <source>
        <dbReference type="ARBA" id="ARBA00022679"/>
    </source>
</evidence>
<dbReference type="RefSeq" id="XP_009498381.1">
    <property type="nucleotide sequence ID" value="XM_009500106.1"/>
</dbReference>
<dbReference type="AlphaFoldDB" id="A0A058YYZ5"/>
<feature type="non-terminal residue" evidence="5">
    <location>
        <position position="388"/>
    </location>
</feature>
<dbReference type="OrthoDB" id="3907302at2759"/>
<feature type="domain" description="Peptidase M28" evidence="4">
    <location>
        <begin position="143"/>
        <end position="240"/>
    </location>
</feature>
<dbReference type="InterPro" id="IPR007484">
    <property type="entry name" value="Peptidase_M28"/>
</dbReference>
<evidence type="ECO:0000259" key="4">
    <source>
        <dbReference type="Pfam" id="PF04389"/>
    </source>
</evidence>
<feature type="region of interest" description="Disordered" evidence="3">
    <location>
        <begin position="356"/>
        <end position="388"/>
    </location>
</feature>
<accession>A0A058YYZ5</accession>
<name>A0A058YYZ5_FONAL</name>
<proteinExistence type="predicted"/>
<dbReference type="GO" id="GO:0008270">
    <property type="term" value="F:zinc ion binding"/>
    <property type="evidence" value="ECO:0007669"/>
    <property type="project" value="TreeGrafter"/>
</dbReference>
<dbReference type="GO" id="GO:0016603">
    <property type="term" value="F:glutaminyl-peptide cyclotransferase activity"/>
    <property type="evidence" value="ECO:0007669"/>
    <property type="project" value="TreeGrafter"/>
</dbReference>
<dbReference type="Gene3D" id="3.40.630.10">
    <property type="entry name" value="Zn peptidases"/>
    <property type="match status" value="1"/>
</dbReference>
<dbReference type="Pfam" id="PF04389">
    <property type="entry name" value="Peptidase_M28"/>
    <property type="match status" value="1"/>
</dbReference>
<dbReference type="SUPFAM" id="SSF53187">
    <property type="entry name" value="Zn-dependent exopeptidases"/>
    <property type="match status" value="1"/>
</dbReference>
<evidence type="ECO:0000256" key="2">
    <source>
        <dbReference type="ARBA" id="ARBA00023315"/>
    </source>
</evidence>
<dbReference type="PANTHER" id="PTHR12283">
    <property type="entry name" value="GLUTAMINYL-PEPTIDE CYCLOTRANSFERASE"/>
    <property type="match status" value="1"/>
</dbReference>
<evidence type="ECO:0000256" key="3">
    <source>
        <dbReference type="SAM" id="MobiDB-lite"/>
    </source>
</evidence>
<protein>
    <recommendedName>
        <fullName evidence="4">Peptidase M28 domain-containing protein</fullName>
    </recommendedName>
</protein>
<dbReference type="GeneID" id="20531091"/>
<evidence type="ECO:0000313" key="6">
    <source>
        <dbReference type="Proteomes" id="UP000030693"/>
    </source>
</evidence>
<feature type="non-terminal residue" evidence="5">
    <location>
        <position position="1"/>
    </location>
</feature>
<dbReference type="eggNOG" id="KOG3946">
    <property type="taxonomic scope" value="Eukaryota"/>
</dbReference>
<organism evidence="5">
    <name type="scientific">Fonticula alba</name>
    <name type="common">Slime mold</name>
    <dbReference type="NCBI Taxonomy" id="691883"/>
    <lineage>
        <taxon>Eukaryota</taxon>
        <taxon>Rotosphaerida</taxon>
        <taxon>Fonticulaceae</taxon>
        <taxon>Fonticula</taxon>
    </lineage>
</organism>
<gene>
    <name evidence="5" type="ORF">H696_06366</name>
</gene>
<keyword evidence="6" id="KW-1185">Reference proteome</keyword>
<dbReference type="PANTHER" id="PTHR12283:SF6">
    <property type="entry name" value="GLUTAMINYL-PEPTIDE CYCLOTRANSFERASE-RELATED"/>
    <property type="match status" value="1"/>
</dbReference>
<evidence type="ECO:0000313" key="5">
    <source>
        <dbReference type="EMBL" id="KCV67214.1"/>
    </source>
</evidence>
<dbReference type="Proteomes" id="UP000030693">
    <property type="component" value="Unassembled WGS sequence"/>
</dbReference>